<protein>
    <submittedName>
        <fullName evidence="1">Uncharacterized protein</fullName>
    </submittedName>
</protein>
<dbReference type="PATRIC" id="fig|67356.5.peg.8657"/>
<dbReference type="EMBL" id="LGUS01000241">
    <property type="protein sequence ID" value="KOG27763.1"/>
    <property type="molecule type" value="Genomic_DNA"/>
</dbReference>
<dbReference type="Proteomes" id="UP000037251">
    <property type="component" value="Unassembled WGS sequence"/>
</dbReference>
<sequence>MGGIGFLREHEVVAPVAWSLWMLISDSARVVAEAAKNGSGFVVAPVMRNLMTHAVAMAWLVDGGDAAVQAVDLTPTATTSSSS</sequence>
<dbReference type="RefSeq" id="WP_030043481.1">
    <property type="nucleotide sequence ID" value="NZ_KL575631.1"/>
</dbReference>
<reference evidence="2" key="1">
    <citation type="submission" date="2015-07" db="EMBL/GenBank/DDBJ databases">
        <authorList>
            <person name="Ju K.-S."/>
            <person name="Doroghazi J.R."/>
            <person name="Metcalf W.W."/>
        </authorList>
    </citation>
    <scope>NUCLEOTIDE SEQUENCE [LARGE SCALE GENOMIC DNA]</scope>
    <source>
        <strain evidence="2">NRRL 2290</strain>
    </source>
</reference>
<organism evidence="1 2">
    <name type="scientific">Streptomyces resistomycificus</name>
    <dbReference type="NCBI Taxonomy" id="67356"/>
    <lineage>
        <taxon>Bacteria</taxon>
        <taxon>Bacillati</taxon>
        <taxon>Actinomycetota</taxon>
        <taxon>Actinomycetes</taxon>
        <taxon>Kitasatosporales</taxon>
        <taxon>Streptomycetaceae</taxon>
        <taxon>Streptomyces</taxon>
        <taxon>Streptomyces aurantiacus group</taxon>
    </lineage>
</organism>
<dbReference type="GeneID" id="32384926"/>
<accession>A0A0L8KP92</accession>
<comment type="caution">
    <text evidence="1">The sequence shown here is derived from an EMBL/GenBank/DDBJ whole genome shotgun (WGS) entry which is preliminary data.</text>
</comment>
<name>A0A0L8KP92_9ACTN</name>
<evidence type="ECO:0000313" key="1">
    <source>
        <dbReference type="EMBL" id="KOG27763.1"/>
    </source>
</evidence>
<keyword evidence="2" id="KW-1185">Reference proteome</keyword>
<proteinExistence type="predicted"/>
<gene>
    <name evidence="1" type="ORF">ADK37_40410</name>
</gene>
<dbReference type="AlphaFoldDB" id="A0A0L8KP92"/>
<evidence type="ECO:0000313" key="2">
    <source>
        <dbReference type="Proteomes" id="UP000037251"/>
    </source>
</evidence>